<reference evidence="2" key="1">
    <citation type="submission" date="2019-03" db="EMBL/GenBank/DDBJ databases">
        <title>Single cell metagenomics reveals metabolic interactions within the superorganism composed of flagellate Streblomastix strix and complex community of Bacteroidetes bacteria on its surface.</title>
        <authorList>
            <person name="Treitli S.C."/>
            <person name="Kolisko M."/>
            <person name="Husnik F."/>
            <person name="Keeling P."/>
            <person name="Hampl V."/>
        </authorList>
    </citation>
    <scope>NUCLEOTIDE SEQUENCE</scope>
    <source>
        <strain evidence="2">STM</strain>
    </source>
</reference>
<dbReference type="GO" id="GO:0003676">
    <property type="term" value="F:nucleic acid binding"/>
    <property type="evidence" value="ECO:0007669"/>
    <property type="project" value="InterPro"/>
</dbReference>
<name>A0A5J4QZK7_9ZZZZ</name>
<dbReference type="InterPro" id="IPR036397">
    <property type="entry name" value="RNaseH_sf"/>
</dbReference>
<protein>
    <submittedName>
        <fullName evidence="2">Ribonuclease HI</fullName>
        <ecNumber evidence="2">3.1.26.4</ecNumber>
    </submittedName>
</protein>
<sequence length="110" mass="12203">MLEIYTDGAYSSLRDQGGIAFVIVKDGKEIFNHSKAFKHTTNNRCEMLAAIIALESVKVPSEIKIISDSQYLVNTMNLGWNKVSCNPKACAMRIKLDTCISVSPFSIRAM</sequence>
<dbReference type="AlphaFoldDB" id="A0A5J4QZK7"/>
<proteinExistence type="predicted"/>
<dbReference type="EC" id="3.1.26.4" evidence="2"/>
<feature type="domain" description="RNase H type-1" evidence="1">
    <location>
        <begin position="1"/>
        <end position="110"/>
    </location>
</feature>
<organism evidence="2">
    <name type="scientific">termite gut metagenome</name>
    <dbReference type="NCBI Taxonomy" id="433724"/>
    <lineage>
        <taxon>unclassified sequences</taxon>
        <taxon>metagenomes</taxon>
        <taxon>organismal metagenomes</taxon>
    </lineage>
</organism>
<evidence type="ECO:0000259" key="1">
    <source>
        <dbReference type="PROSITE" id="PS50879"/>
    </source>
</evidence>
<gene>
    <name evidence="2" type="ORF">EZS27_023831</name>
</gene>
<dbReference type="InterPro" id="IPR012337">
    <property type="entry name" value="RNaseH-like_sf"/>
</dbReference>
<dbReference type="EMBL" id="SNRY01002039">
    <property type="protein sequence ID" value="KAA6327156.1"/>
    <property type="molecule type" value="Genomic_DNA"/>
</dbReference>
<comment type="caution">
    <text evidence="2">The sequence shown here is derived from an EMBL/GenBank/DDBJ whole genome shotgun (WGS) entry which is preliminary data.</text>
</comment>
<dbReference type="Pfam" id="PF00075">
    <property type="entry name" value="RNase_H"/>
    <property type="match status" value="1"/>
</dbReference>
<keyword evidence="2" id="KW-0378">Hydrolase</keyword>
<dbReference type="SUPFAM" id="SSF53098">
    <property type="entry name" value="Ribonuclease H-like"/>
    <property type="match status" value="1"/>
</dbReference>
<dbReference type="Gene3D" id="3.30.420.10">
    <property type="entry name" value="Ribonuclease H-like superfamily/Ribonuclease H"/>
    <property type="match status" value="1"/>
</dbReference>
<dbReference type="PROSITE" id="PS50879">
    <property type="entry name" value="RNASE_H_1"/>
    <property type="match status" value="1"/>
</dbReference>
<accession>A0A5J4QZK7</accession>
<evidence type="ECO:0000313" key="2">
    <source>
        <dbReference type="EMBL" id="KAA6327156.1"/>
    </source>
</evidence>
<dbReference type="InterPro" id="IPR002156">
    <property type="entry name" value="RNaseH_domain"/>
</dbReference>
<dbReference type="GO" id="GO:0004523">
    <property type="term" value="F:RNA-DNA hybrid ribonuclease activity"/>
    <property type="evidence" value="ECO:0007669"/>
    <property type="project" value="UniProtKB-EC"/>
</dbReference>